<accession>A0ABZ2M8U1</accession>
<reference evidence="3 4" key="1">
    <citation type="submission" date="2021-12" db="EMBL/GenBank/DDBJ databases">
        <title>Discovery of the Pendulisporaceae a myxobacterial family with distinct sporulation behavior and unique specialized metabolism.</title>
        <authorList>
            <person name="Garcia R."/>
            <person name="Popoff A."/>
            <person name="Bader C.D."/>
            <person name="Loehr J."/>
            <person name="Walesch S."/>
            <person name="Walt C."/>
            <person name="Boldt J."/>
            <person name="Bunk B."/>
            <person name="Haeckl F.J.F.P.J."/>
            <person name="Gunesch A.P."/>
            <person name="Birkelbach J."/>
            <person name="Nuebel U."/>
            <person name="Pietschmann T."/>
            <person name="Bach T."/>
            <person name="Mueller R."/>
        </authorList>
    </citation>
    <scope>NUCLEOTIDE SEQUENCE [LARGE SCALE GENOMIC DNA]</scope>
    <source>
        <strain evidence="3 4">MSr11954</strain>
    </source>
</reference>
<feature type="signal peptide" evidence="2">
    <location>
        <begin position="1"/>
        <end position="15"/>
    </location>
</feature>
<evidence type="ECO:0000256" key="2">
    <source>
        <dbReference type="SAM" id="SignalP"/>
    </source>
</evidence>
<dbReference type="EMBL" id="CP089984">
    <property type="protein sequence ID" value="WXB18906.1"/>
    <property type="molecule type" value="Genomic_DNA"/>
</dbReference>
<dbReference type="Pfam" id="PF12893">
    <property type="entry name" value="Lumazine_bd_2"/>
    <property type="match status" value="2"/>
</dbReference>
<feature type="region of interest" description="Disordered" evidence="1">
    <location>
        <begin position="18"/>
        <end position="59"/>
    </location>
</feature>
<keyword evidence="2" id="KW-0732">Signal</keyword>
<feature type="chain" id="PRO_5046528231" evidence="2">
    <location>
        <begin position="16"/>
        <end position="294"/>
    </location>
</feature>
<dbReference type="Gene3D" id="3.10.450.50">
    <property type="match status" value="2"/>
</dbReference>
<evidence type="ECO:0000256" key="1">
    <source>
        <dbReference type="SAM" id="MobiDB-lite"/>
    </source>
</evidence>
<protein>
    <submittedName>
        <fullName evidence="3">Nuclear transport factor 2 family protein</fullName>
    </submittedName>
</protein>
<feature type="compositionally biased region" description="Low complexity" evidence="1">
    <location>
        <begin position="18"/>
        <end position="51"/>
    </location>
</feature>
<sequence length="294" mass="31736">MRYLLLALAASCAPAASTLPAPSTTTAQSAPAAPSPTTARSTPAAPAAPRHTSPEGPARAYIDASDRCTSTPLRTAFHPASHLVRVDDAGAVQSKTMLAWWLAIDAPKPCVPALERTLTVLDREGPMAIVASYARYATHRFHDLLLVVDTPDGWRVVDKVYDMLKPEEAPPPWSDEPGVRSALEQKIRAALDNDPALLASSHLDECIYSAVHVAGVPYARASVSEWAARYAARRERGEDGRQAQWRVLASKASGKIAFAKLDVVAHGRRYVDHIALLRVKDTWRIAAAVWGDPS</sequence>
<dbReference type="Proteomes" id="UP001370348">
    <property type="component" value="Chromosome"/>
</dbReference>
<dbReference type="InterPro" id="IPR039437">
    <property type="entry name" value="FrzH/put_lumazine-bd"/>
</dbReference>
<organism evidence="3 4">
    <name type="scientific">Pendulispora albinea</name>
    <dbReference type="NCBI Taxonomy" id="2741071"/>
    <lineage>
        <taxon>Bacteria</taxon>
        <taxon>Pseudomonadati</taxon>
        <taxon>Myxococcota</taxon>
        <taxon>Myxococcia</taxon>
        <taxon>Myxococcales</taxon>
        <taxon>Sorangiineae</taxon>
        <taxon>Pendulisporaceae</taxon>
        <taxon>Pendulispora</taxon>
    </lineage>
</organism>
<name>A0ABZ2M8U1_9BACT</name>
<keyword evidence="4" id="KW-1185">Reference proteome</keyword>
<proteinExistence type="predicted"/>
<dbReference type="SUPFAM" id="SSF54427">
    <property type="entry name" value="NTF2-like"/>
    <property type="match status" value="2"/>
</dbReference>
<gene>
    <name evidence="3" type="ORF">LZC94_16915</name>
</gene>
<evidence type="ECO:0000313" key="3">
    <source>
        <dbReference type="EMBL" id="WXB18906.1"/>
    </source>
</evidence>
<dbReference type="RefSeq" id="WP_394828531.1">
    <property type="nucleotide sequence ID" value="NZ_CP089984.1"/>
</dbReference>
<dbReference type="InterPro" id="IPR032710">
    <property type="entry name" value="NTF2-like_dom_sf"/>
</dbReference>
<evidence type="ECO:0000313" key="4">
    <source>
        <dbReference type="Proteomes" id="UP001370348"/>
    </source>
</evidence>